<sequence>MSLANWFDKVRELIVSVSKIHSYGCYHGALNLKSSYVFVAGHLKMINLEGFCSDKRFRWPEKDAFLNCILSTCWLWYNEFYFKLRNHPFLLTPMKRLEYADRLYRLTAADPGNNILSSQVFDQYRNWNSKSAIASWSDYMQGVYFFKEKTDYIGTPEDLLRFIRNLFHHFSQACCRPTVTLDELDYDIRYFFEEFVDVIHRNL</sequence>
<evidence type="ECO:0000313" key="2">
    <source>
        <dbReference type="Proteomes" id="UP001054821"/>
    </source>
</evidence>
<protein>
    <submittedName>
        <fullName evidence="1">Uncharacterized protein</fullName>
    </submittedName>
</protein>
<comment type="caution">
    <text evidence="1">The sequence shown here is derived from an EMBL/GenBank/DDBJ whole genome shotgun (WGS) entry which is preliminary data.</text>
</comment>
<reference evidence="1 2" key="1">
    <citation type="journal article" date="2022" name="G3 (Bethesda)">
        <title>Whole-genome sequence and methylome profiling of the almond [Prunus dulcis (Mill.) D.A. Webb] cultivar 'Nonpareil'.</title>
        <authorList>
            <person name="D'Amico-Willman K.M."/>
            <person name="Ouma W.Z."/>
            <person name="Meulia T."/>
            <person name="Sideli G.M."/>
            <person name="Gradziel T.M."/>
            <person name="Fresnedo-Ramirez J."/>
        </authorList>
    </citation>
    <scope>NUCLEOTIDE SEQUENCE [LARGE SCALE GENOMIC DNA]</scope>
    <source>
        <strain evidence="1">Clone GOH B32 T37-40</strain>
    </source>
</reference>
<keyword evidence="2" id="KW-1185">Reference proteome</keyword>
<organism evidence="1 2">
    <name type="scientific">Prunus dulcis</name>
    <name type="common">Almond</name>
    <name type="synonym">Amygdalus dulcis</name>
    <dbReference type="NCBI Taxonomy" id="3755"/>
    <lineage>
        <taxon>Eukaryota</taxon>
        <taxon>Viridiplantae</taxon>
        <taxon>Streptophyta</taxon>
        <taxon>Embryophyta</taxon>
        <taxon>Tracheophyta</taxon>
        <taxon>Spermatophyta</taxon>
        <taxon>Magnoliopsida</taxon>
        <taxon>eudicotyledons</taxon>
        <taxon>Gunneridae</taxon>
        <taxon>Pentapetalae</taxon>
        <taxon>rosids</taxon>
        <taxon>fabids</taxon>
        <taxon>Rosales</taxon>
        <taxon>Rosaceae</taxon>
        <taxon>Amygdaloideae</taxon>
        <taxon>Amygdaleae</taxon>
        <taxon>Prunus</taxon>
    </lineage>
</organism>
<dbReference type="EMBL" id="JAJFAZ020000005">
    <property type="protein sequence ID" value="KAI5329333.1"/>
    <property type="molecule type" value="Genomic_DNA"/>
</dbReference>
<evidence type="ECO:0000313" key="1">
    <source>
        <dbReference type="EMBL" id="KAI5329333.1"/>
    </source>
</evidence>
<dbReference type="AlphaFoldDB" id="A0AAD4Z2B6"/>
<gene>
    <name evidence="1" type="ORF">L3X38_028730</name>
</gene>
<dbReference type="InterPro" id="IPR038357">
    <property type="entry name" value="KEN_sf"/>
</dbReference>
<proteinExistence type="predicted"/>
<name>A0AAD4Z2B6_PRUDU</name>
<dbReference type="Proteomes" id="UP001054821">
    <property type="component" value="Chromosome 5"/>
</dbReference>
<dbReference type="Gene3D" id="1.20.1440.180">
    <property type="entry name" value="KEN domain"/>
    <property type="match status" value="1"/>
</dbReference>
<accession>A0AAD4Z2B6</accession>